<accession>A0A4R6NWJ9</accession>
<gene>
    <name evidence="1" type="ORF">DEU29_1511</name>
</gene>
<reference evidence="1 2" key="1">
    <citation type="submission" date="2019-03" db="EMBL/GenBank/DDBJ databases">
        <title>Freshwater and sediment microbial communities from various areas in North America, analyzing microbe dynamics in response to fracking.</title>
        <authorList>
            <person name="Lamendella R."/>
        </authorList>
    </citation>
    <scope>NUCLEOTIDE SEQUENCE [LARGE SCALE GENOMIC DNA]</scope>
    <source>
        <strain evidence="1 2">18_TX</strain>
    </source>
</reference>
<protein>
    <submittedName>
        <fullName evidence="1">Uncharacterized protein</fullName>
    </submittedName>
</protein>
<proteinExistence type="predicted"/>
<dbReference type="AlphaFoldDB" id="A0A4R6NWJ9"/>
<name>A0A4R6NWJ9_9GAMM</name>
<dbReference type="EMBL" id="SNXI01000051">
    <property type="protein sequence ID" value="TDP26282.1"/>
    <property type="molecule type" value="Genomic_DNA"/>
</dbReference>
<evidence type="ECO:0000313" key="2">
    <source>
        <dbReference type="Proteomes" id="UP000295531"/>
    </source>
</evidence>
<sequence>MSVRKVGFTDVSQTESSIKPKSQDVFYLTHLGSLSSHGQPFLNAVALS</sequence>
<comment type="caution">
    <text evidence="1">The sequence shown here is derived from an EMBL/GenBank/DDBJ whole genome shotgun (WGS) entry which is preliminary data.</text>
</comment>
<keyword evidence="2" id="KW-1185">Reference proteome</keyword>
<evidence type="ECO:0000313" key="1">
    <source>
        <dbReference type="EMBL" id="TDP26282.1"/>
    </source>
</evidence>
<organism evidence="1 2">
    <name type="scientific">Idiomarina aquatica</name>
    <dbReference type="NCBI Taxonomy" id="1327752"/>
    <lineage>
        <taxon>Bacteria</taxon>
        <taxon>Pseudomonadati</taxon>
        <taxon>Pseudomonadota</taxon>
        <taxon>Gammaproteobacteria</taxon>
        <taxon>Alteromonadales</taxon>
        <taxon>Idiomarinaceae</taxon>
        <taxon>Idiomarina</taxon>
    </lineage>
</organism>
<dbReference type="Proteomes" id="UP000295531">
    <property type="component" value="Unassembled WGS sequence"/>
</dbReference>